<dbReference type="AlphaFoldDB" id="A0A0C2WX01"/>
<proteinExistence type="predicted"/>
<dbReference type="Proteomes" id="UP000054549">
    <property type="component" value="Unassembled WGS sequence"/>
</dbReference>
<name>A0A0C2WX01_AMAMK</name>
<sequence length="382" mass="42999">MSPHNEYLVVHDSEGYEPGDPRKFEVIKKFITKRCNAKNFSEKLHAVWLCITIPFGNGRVLETGDEEICNLKQLGAKYGEESLPKLVQITLKNISIPKHPQQTKPFLKRLTEGISKKKVGIPDEDHTVSPAEDYSDPRTLMLVFAQRVDINSKLAASISIGKRKYWSGLASGFHFRNSTIWHCLKVIHTDIINVWNIRGLNQVYLELAIHTVRLTGYDKYLLSDGFRGKISIIVGELRPDVPGQRWKSTNLAELLTVAGDKVVSAGPAAVVMAPVAAAVALAAWVHEIYKQAPHIIRCFMGYIVDLTIIMQTLFKIPAQDRDGNIETTRVEEILDNFAASPIKDTVHDEIRVFVDGLRSRFEKDAIIEKIDSLIYSNKDVQL</sequence>
<dbReference type="STRING" id="946122.A0A0C2WX01"/>
<dbReference type="OrthoDB" id="391988at2759"/>
<protein>
    <submittedName>
        <fullName evidence="1">Uncharacterized protein</fullName>
    </submittedName>
</protein>
<evidence type="ECO:0000313" key="1">
    <source>
        <dbReference type="EMBL" id="KIL61356.1"/>
    </source>
</evidence>
<gene>
    <name evidence="1" type="ORF">M378DRAFT_180096</name>
</gene>
<evidence type="ECO:0000313" key="2">
    <source>
        <dbReference type="Proteomes" id="UP000054549"/>
    </source>
</evidence>
<dbReference type="InParanoid" id="A0A0C2WX01"/>
<keyword evidence="2" id="KW-1185">Reference proteome</keyword>
<dbReference type="HOGENOM" id="CLU_023805_2_1_1"/>
<reference evidence="1 2" key="1">
    <citation type="submission" date="2014-04" db="EMBL/GenBank/DDBJ databases">
        <title>Evolutionary Origins and Diversification of the Mycorrhizal Mutualists.</title>
        <authorList>
            <consortium name="DOE Joint Genome Institute"/>
            <consortium name="Mycorrhizal Genomics Consortium"/>
            <person name="Kohler A."/>
            <person name="Kuo A."/>
            <person name="Nagy L.G."/>
            <person name="Floudas D."/>
            <person name="Copeland A."/>
            <person name="Barry K.W."/>
            <person name="Cichocki N."/>
            <person name="Veneault-Fourrey C."/>
            <person name="LaButti K."/>
            <person name="Lindquist E.A."/>
            <person name="Lipzen A."/>
            <person name="Lundell T."/>
            <person name="Morin E."/>
            <person name="Murat C."/>
            <person name="Riley R."/>
            <person name="Ohm R."/>
            <person name="Sun H."/>
            <person name="Tunlid A."/>
            <person name="Henrissat B."/>
            <person name="Grigoriev I.V."/>
            <person name="Hibbett D.S."/>
            <person name="Martin F."/>
        </authorList>
    </citation>
    <scope>NUCLEOTIDE SEQUENCE [LARGE SCALE GENOMIC DNA]</scope>
    <source>
        <strain evidence="1 2">Koide BX008</strain>
    </source>
</reference>
<accession>A0A0C2WX01</accession>
<organism evidence="1 2">
    <name type="scientific">Amanita muscaria (strain Koide BX008)</name>
    <dbReference type="NCBI Taxonomy" id="946122"/>
    <lineage>
        <taxon>Eukaryota</taxon>
        <taxon>Fungi</taxon>
        <taxon>Dikarya</taxon>
        <taxon>Basidiomycota</taxon>
        <taxon>Agaricomycotina</taxon>
        <taxon>Agaricomycetes</taxon>
        <taxon>Agaricomycetidae</taxon>
        <taxon>Agaricales</taxon>
        <taxon>Pluteineae</taxon>
        <taxon>Amanitaceae</taxon>
        <taxon>Amanita</taxon>
    </lineage>
</organism>
<dbReference type="EMBL" id="KN818285">
    <property type="protein sequence ID" value="KIL61356.1"/>
    <property type="molecule type" value="Genomic_DNA"/>
</dbReference>